<keyword evidence="1" id="KW-0812">Transmembrane</keyword>
<keyword evidence="1" id="KW-1133">Transmembrane helix</keyword>
<dbReference type="OrthoDB" id="9993736at2759"/>
<feature type="transmembrane region" description="Helical" evidence="1">
    <location>
        <begin position="53"/>
        <end position="82"/>
    </location>
</feature>
<evidence type="ECO:0000313" key="3">
    <source>
        <dbReference type="RefSeq" id="XP_022320086.1"/>
    </source>
</evidence>
<dbReference type="Pfam" id="PF01275">
    <property type="entry name" value="Myelin_PLP"/>
    <property type="match status" value="1"/>
</dbReference>
<dbReference type="InterPro" id="IPR001614">
    <property type="entry name" value="Myelin_PLP"/>
</dbReference>
<protein>
    <submittedName>
        <fullName evidence="3">Proteolipid protein DM beta-like</fullName>
    </submittedName>
</protein>
<gene>
    <name evidence="3" type="primary">LOC111122587</name>
</gene>
<feature type="transmembrane region" description="Helical" evidence="1">
    <location>
        <begin position="198"/>
        <end position="222"/>
    </location>
</feature>
<evidence type="ECO:0000256" key="1">
    <source>
        <dbReference type="SAM" id="Phobius"/>
    </source>
</evidence>
<proteinExistence type="predicted"/>
<keyword evidence="1" id="KW-0472">Membrane</keyword>
<feature type="transmembrane region" description="Helical" evidence="1">
    <location>
        <begin position="12"/>
        <end position="33"/>
    </location>
</feature>
<keyword evidence="2" id="KW-1185">Reference proteome</keyword>
<reference evidence="3" key="1">
    <citation type="submission" date="2025-08" db="UniProtKB">
        <authorList>
            <consortium name="RefSeq"/>
        </authorList>
    </citation>
    <scope>IDENTIFICATION</scope>
    <source>
        <tissue evidence="3">Whole sample</tissue>
    </source>
</reference>
<evidence type="ECO:0000313" key="2">
    <source>
        <dbReference type="Proteomes" id="UP000694844"/>
    </source>
</evidence>
<dbReference type="RefSeq" id="XP_022320086.1">
    <property type="nucleotide sequence ID" value="XM_022464378.1"/>
</dbReference>
<dbReference type="PRINTS" id="PR00214">
    <property type="entry name" value="MYELINPLP"/>
</dbReference>
<name>A0A8B8CZZ7_CRAVI</name>
<organism evidence="2 3">
    <name type="scientific">Crassostrea virginica</name>
    <name type="common">Eastern oyster</name>
    <dbReference type="NCBI Taxonomy" id="6565"/>
    <lineage>
        <taxon>Eukaryota</taxon>
        <taxon>Metazoa</taxon>
        <taxon>Spiralia</taxon>
        <taxon>Lophotrochozoa</taxon>
        <taxon>Mollusca</taxon>
        <taxon>Bivalvia</taxon>
        <taxon>Autobranchia</taxon>
        <taxon>Pteriomorphia</taxon>
        <taxon>Ostreida</taxon>
        <taxon>Ostreoidea</taxon>
        <taxon>Ostreidae</taxon>
        <taxon>Crassostrea</taxon>
    </lineage>
</organism>
<dbReference type="PANTHER" id="PTHR11683:SF12">
    <property type="entry name" value="M6, ISOFORM F"/>
    <property type="match status" value="1"/>
</dbReference>
<dbReference type="GO" id="GO:0031175">
    <property type="term" value="P:neuron projection development"/>
    <property type="evidence" value="ECO:0007669"/>
    <property type="project" value="TreeGrafter"/>
</dbReference>
<dbReference type="GeneID" id="111122587"/>
<dbReference type="Proteomes" id="UP000694844">
    <property type="component" value="Chromosome 3"/>
</dbReference>
<dbReference type="GO" id="GO:0005886">
    <property type="term" value="C:plasma membrane"/>
    <property type="evidence" value="ECO:0007669"/>
    <property type="project" value="TreeGrafter"/>
</dbReference>
<accession>A0A8B8CZZ7</accession>
<feature type="transmembrane region" description="Helical" evidence="1">
    <location>
        <begin position="103"/>
        <end position="136"/>
    </location>
</feature>
<dbReference type="KEGG" id="cvn:111122587"/>
<sequence length="268" mass="29750">MGALDKLGNCPFASLIATIIVFVGVGVFCGTLYRALQIIIINVMDRLFQFSVSWLSVIQIVFIVVAVVMALFAIVLLVFGFLATGATRQNVYSGRKCIMGGRVSAGFFILMSFLLIMGWLVILGVSTIPVFLYIMFGSICNTEVYGKNSEKIDYVFELRHYGIYKNTTYPLFGANPPGRDKIDTPTELRNLCDNFAEAGPLFCTAVAGAACIIFGMIFYMAILSANYTRIKISKELTDYRNAVDMEEIDLHTNGRGILDQSYDKNSFR</sequence>
<dbReference type="AlphaFoldDB" id="A0A8B8CZZ7"/>
<dbReference type="PANTHER" id="PTHR11683">
    <property type="entry name" value="MYELIN PROTEOLIPID"/>
    <property type="match status" value="1"/>
</dbReference>